<evidence type="ECO:0000256" key="1">
    <source>
        <dbReference type="SAM" id="Phobius"/>
    </source>
</evidence>
<evidence type="ECO:0000313" key="2">
    <source>
        <dbReference type="EMBL" id="MPM22240.1"/>
    </source>
</evidence>
<dbReference type="AlphaFoldDB" id="A0A644Y147"/>
<keyword evidence="1" id="KW-1133">Transmembrane helix</keyword>
<organism evidence="2">
    <name type="scientific">bioreactor metagenome</name>
    <dbReference type="NCBI Taxonomy" id="1076179"/>
    <lineage>
        <taxon>unclassified sequences</taxon>
        <taxon>metagenomes</taxon>
        <taxon>ecological metagenomes</taxon>
    </lineage>
</organism>
<sequence length="169" mass="18914">MSAREITGGAMMAAAAVVLMAVSVVIPTLSITCAAFSGFIIMFAYLKWGMKTALVSYVTASILGILLLPNKEAAILFAVLYGQYPMIKAAIEQKSGKLRAFALKALYFNADMLLIYYFVSGVLGFQIIEPNMSLSFAFVFMNVIFLIYDYTFSPLMKILRQRFFKFLWR</sequence>
<proteinExistence type="predicted"/>
<feature type="transmembrane region" description="Helical" evidence="1">
    <location>
        <begin position="105"/>
        <end position="128"/>
    </location>
</feature>
<keyword evidence="1" id="KW-0812">Transmembrane</keyword>
<protein>
    <submittedName>
        <fullName evidence="2">Uncharacterized protein</fullName>
    </submittedName>
</protein>
<feature type="transmembrane region" description="Helical" evidence="1">
    <location>
        <begin position="134"/>
        <end position="152"/>
    </location>
</feature>
<name>A0A644Y147_9ZZZZ</name>
<keyword evidence="1" id="KW-0472">Membrane</keyword>
<gene>
    <name evidence="2" type="ORF">SDC9_68691</name>
</gene>
<reference evidence="2" key="1">
    <citation type="submission" date="2019-08" db="EMBL/GenBank/DDBJ databases">
        <authorList>
            <person name="Kucharzyk K."/>
            <person name="Murdoch R.W."/>
            <person name="Higgins S."/>
            <person name="Loffler F."/>
        </authorList>
    </citation>
    <scope>NUCLEOTIDE SEQUENCE</scope>
</reference>
<comment type="caution">
    <text evidence="2">The sequence shown here is derived from an EMBL/GenBank/DDBJ whole genome shotgun (WGS) entry which is preliminary data.</text>
</comment>
<dbReference type="EMBL" id="VSSQ01003765">
    <property type="protein sequence ID" value="MPM22240.1"/>
    <property type="molecule type" value="Genomic_DNA"/>
</dbReference>
<feature type="transmembrane region" description="Helical" evidence="1">
    <location>
        <begin position="12"/>
        <end position="45"/>
    </location>
</feature>
<accession>A0A644Y147</accession>
<feature type="transmembrane region" description="Helical" evidence="1">
    <location>
        <begin position="57"/>
        <end position="84"/>
    </location>
</feature>